<dbReference type="PROSITE" id="PS50089">
    <property type="entry name" value="ZF_RING_2"/>
    <property type="match status" value="1"/>
</dbReference>
<feature type="region of interest" description="Disordered" evidence="5">
    <location>
        <begin position="292"/>
        <end position="318"/>
    </location>
</feature>
<dbReference type="GO" id="GO:0008270">
    <property type="term" value="F:zinc ion binding"/>
    <property type="evidence" value="ECO:0007669"/>
    <property type="project" value="UniProtKB-KW"/>
</dbReference>
<sequence>PKSGSFIFFLIYAKMTDSSMFTQADHDALLNHVFPELLSNSKSSEWSLTNLSEYIKQTISDSIDEAKINSALKAFNSGRLGPTKVQLDSETNIGGQVLLDQRRQLVVGHSSFSTARANCCVYSGKWCYETRLCTGGLMQIGWCTLKCTFSRENGVGDTPNSFSYDGSRVRKWNAKFGTYGEPWLPHDVITCCIDCDEGVVSFYRNGRSLGVAFDNVRLGPGVAYFPALSVARGQAAFLNFGDVPFAYPIPEDYQPLQAPPLRLETRLVPVLSHLERLIPLAADTRNDASAATKVTGASLQEPVQPAAPMHSGNTGSASNVASAGVSSVATTASSSATTRSRDSTCWLIASHLVPLIEQGLTCDYTVAKYILPLMAKFSDIDCLPQARQCHLEVIVQYICTFLQRDSCQRALASIVSALFATCHSHPSRDYAHQRTCLTILLAMLRHDCARRYLVSSVLFDTVELPVFCFVNQLPELLFTKEPHIFEDSKREKYSNSPHATPSIAWRLGPSAQSRLADYQASISKVDDLIQEMLRTLMNHTDGTLSIFADRLHEFVRDNMSPDTVSMQPAVLRDCCPQHAMPAFFHALVRTIQSKWNGTPEMAPFEQQPYIPAEYFCLEELDSYDAQRLGGLQAYLAKTYKDEVSAVLRSSATLAEQYRQRGGFGAGLSSLGDSAASSGKRRFVGGLGALLTFTGRGGSGGGHKEGSSPTAEQQQASATPPSPSTPAHPQQPLGPAMLAEFGCRHLLPPSSSPAGTSAGSSPTATFLDERQQLLLQMHSLSSQHHRRHSRKQQQQQQQLQHSLILPLIRLLDCTIALFYLSVYRQLVLASKRLLDYASYCDALDQTRANLARCPPDRLADIGQRIEAAERVLRDHLIGREAALAHLLAGPLSPEMRASVRWLCSVLSATFAKAAGAGGEADNNNLFRFLPEYFVSTAANAFYTLKDVCGLLVPFQTAEDSAEILLSFARFITAYFDDPRIVSSETRELFLSNLVVLTCEPDFIEALQRFSQDEAASLVKSLLLPASSDSGYSRRWFLTNRVLVRFWKGDGFAFRYAEEPDDLADASGEAGSAGGSGGGGDLMKQLAANRLFNTTPTPKSFDLDPYPSAFYQRQIRALLVSDPALQRQIVDFLLNKLNLSFSDYLSVSQDSRNAASAAGAAISSRRAKVLSGFLDMTVVLVRALEMVAHLTPEFFVQPTSSLFLSRLSQVAGQIMLRLPSICGATGLFPLLAGVCGLLRELTAGSGSASSAATRRQTVLSSLKSEACLNSRTLTKVYEVLAAYATKGDEEGLVTSAELEFVKQLGEDLDSLVEDSELTGCSEDDLCPICYAHKLSVVFKPCGHRSCGSCIALQLSNKRECFFCKAAVKKVEDFSGNQIKM</sequence>
<feature type="non-terminal residue" evidence="8">
    <location>
        <position position="1"/>
    </location>
</feature>
<dbReference type="InterPro" id="IPR057987">
    <property type="entry name" value="TPR_RNF123/RKP"/>
</dbReference>
<reference evidence="8 9" key="1">
    <citation type="submission" date="2017-06" db="EMBL/GenBank/DDBJ databases">
        <title>A platform for efficient transgenesis in Macrostomum lignano, a flatworm model organism for stem cell research.</title>
        <authorList>
            <person name="Berezikov E."/>
        </authorList>
    </citation>
    <scope>NUCLEOTIDE SEQUENCE [LARGE SCALE GENOMIC DNA]</scope>
    <source>
        <strain evidence="8">DV1</strain>
        <tissue evidence="8">Whole organism</tissue>
    </source>
</reference>
<evidence type="ECO:0000256" key="1">
    <source>
        <dbReference type="ARBA" id="ARBA00022723"/>
    </source>
</evidence>
<keyword evidence="2 4" id="KW-0863">Zinc-finger</keyword>
<accession>A0A267EZ75</accession>
<comment type="caution">
    <text evidence="8">The sequence shown here is derived from an EMBL/GenBank/DDBJ whole genome shotgun (WGS) entry which is preliminary data.</text>
</comment>
<dbReference type="InterPro" id="IPR013320">
    <property type="entry name" value="ConA-like_dom_sf"/>
</dbReference>
<gene>
    <name evidence="8" type="ORF">BOX15_Mlig028554g1</name>
</gene>
<proteinExistence type="predicted"/>
<dbReference type="GO" id="GO:0004842">
    <property type="term" value="F:ubiquitin-protein transferase activity"/>
    <property type="evidence" value="ECO:0007669"/>
    <property type="project" value="InterPro"/>
</dbReference>
<dbReference type="InterPro" id="IPR001870">
    <property type="entry name" value="B30.2/SPRY"/>
</dbReference>
<dbReference type="SUPFAM" id="SSF57850">
    <property type="entry name" value="RING/U-box"/>
    <property type="match status" value="1"/>
</dbReference>
<dbReference type="InterPro" id="IPR045129">
    <property type="entry name" value="RNF123/RKP/RSPRY1"/>
</dbReference>
<protein>
    <recommendedName>
        <fullName evidence="10">B30.2/SPRY domain-containing protein</fullName>
    </recommendedName>
</protein>
<evidence type="ECO:0000256" key="2">
    <source>
        <dbReference type="ARBA" id="ARBA00022771"/>
    </source>
</evidence>
<dbReference type="Gene3D" id="2.60.120.920">
    <property type="match status" value="1"/>
</dbReference>
<keyword evidence="3" id="KW-0862">Zinc</keyword>
<feature type="domain" description="B30.2/SPRY" evidence="7">
    <location>
        <begin position="65"/>
        <end position="245"/>
    </location>
</feature>
<evidence type="ECO:0000259" key="6">
    <source>
        <dbReference type="PROSITE" id="PS50089"/>
    </source>
</evidence>
<dbReference type="InterPro" id="IPR013083">
    <property type="entry name" value="Znf_RING/FYVE/PHD"/>
</dbReference>
<dbReference type="GO" id="GO:0005737">
    <property type="term" value="C:cytoplasm"/>
    <property type="evidence" value="ECO:0007669"/>
    <property type="project" value="TreeGrafter"/>
</dbReference>
<feature type="region of interest" description="Disordered" evidence="5">
    <location>
        <begin position="694"/>
        <end position="734"/>
    </location>
</feature>
<evidence type="ECO:0000313" key="9">
    <source>
        <dbReference type="Proteomes" id="UP000215902"/>
    </source>
</evidence>
<dbReference type="InterPro" id="IPR001841">
    <property type="entry name" value="Znf_RING"/>
</dbReference>
<feature type="compositionally biased region" description="Low complexity" evidence="5">
    <location>
        <begin position="706"/>
        <end position="718"/>
    </location>
</feature>
<dbReference type="InterPro" id="IPR003877">
    <property type="entry name" value="SPRY_dom"/>
</dbReference>
<name>A0A267EZ75_9PLAT</name>
<dbReference type="Pfam" id="PF00622">
    <property type="entry name" value="SPRY"/>
    <property type="match status" value="1"/>
</dbReference>
<dbReference type="STRING" id="282301.A0A267EZ75"/>
<dbReference type="OrthoDB" id="258495at2759"/>
<evidence type="ECO:0000256" key="3">
    <source>
        <dbReference type="ARBA" id="ARBA00022833"/>
    </source>
</evidence>
<dbReference type="SMART" id="SM00449">
    <property type="entry name" value="SPRY"/>
    <property type="match status" value="1"/>
</dbReference>
<dbReference type="Pfam" id="PF25576">
    <property type="entry name" value="TPR_RNF123"/>
    <property type="match status" value="1"/>
</dbReference>
<dbReference type="PANTHER" id="PTHR13363:SF5">
    <property type="entry name" value="E3 UBIQUITIN-PROTEIN LIGASE RNF123"/>
    <property type="match status" value="1"/>
</dbReference>
<keyword evidence="1" id="KW-0479">Metal-binding</keyword>
<dbReference type="SUPFAM" id="SSF49899">
    <property type="entry name" value="Concanavalin A-like lectins/glucanases"/>
    <property type="match status" value="1"/>
</dbReference>
<evidence type="ECO:0000313" key="8">
    <source>
        <dbReference type="EMBL" id="PAA66793.1"/>
    </source>
</evidence>
<dbReference type="PANTHER" id="PTHR13363">
    <property type="entry name" value="RING FINGER AND SRY DOMAIN-CONTAINING"/>
    <property type="match status" value="1"/>
</dbReference>
<dbReference type="Gene3D" id="3.30.40.10">
    <property type="entry name" value="Zinc/RING finger domain, C3HC4 (zinc finger)"/>
    <property type="match status" value="1"/>
</dbReference>
<evidence type="ECO:0008006" key="10">
    <source>
        <dbReference type="Google" id="ProtNLM"/>
    </source>
</evidence>
<dbReference type="Pfam" id="PF13920">
    <property type="entry name" value="zf-C3HC4_3"/>
    <property type="match status" value="1"/>
</dbReference>
<dbReference type="InterPro" id="IPR043136">
    <property type="entry name" value="B30.2/SPRY_sf"/>
</dbReference>
<dbReference type="EMBL" id="NIVC01001531">
    <property type="protein sequence ID" value="PAA66793.1"/>
    <property type="molecule type" value="Genomic_DNA"/>
</dbReference>
<organism evidence="8 9">
    <name type="scientific">Macrostomum lignano</name>
    <dbReference type="NCBI Taxonomy" id="282301"/>
    <lineage>
        <taxon>Eukaryota</taxon>
        <taxon>Metazoa</taxon>
        <taxon>Spiralia</taxon>
        <taxon>Lophotrochozoa</taxon>
        <taxon>Platyhelminthes</taxon>
        <taxon>Rhabditophora</taxon>
        <taxon>Macrostomorpha</taxon>
        <taxon>Macrostomida</taxon>
        <taxon>Macrostomidae</taxon>
        <taxon>Macrostomum</taxon>
    </lineage>
</organism>
<dbReference type="PROSITE" id="PS50188">
    <property type="entry name" value="B302_SPRY"/>
    <property type="match status" value="1"/>
</dbReference>
<dbReference type="Proteomes" id="UP000215902">
    <property type="component" value="Unassembled WGS sequence"/>
</dbReference>
<evidence type="ECO:0000259" key="7">
    <source>
        <dbReference type="PROSITE" id="PS50188"/>
    </source>
</evidence>
<evidence type="ECO:0000256" key="5">
    <source>
        <dbReference type="SAM" id="MobiDB-lite"/>
    </source>
</evidence>
<evidence type="ECO:0000256" key="4">
    <source>
        <dbReference type="PROSITE-ProRule" id="PRU00175"/>
    </source>
</evidence>
<keyword evidence="9" id="KW-1185">Reference proteome</keyword>
<feature type="domain" description="RING-type" evidence="6">
    <location>
        <begin position="1324"/>
        <end position="1362"/>
    </location>
</feature>
<dbReference type="SMART" id="SM00184">
    <property type="entry name" value="RING"/>
    <property type="match status" value="1"/>
</dbReference>
<dbReference type="GO" id="GO:0051603">
    <property type="term" value="P:proteolysis involved in protein catabolic process"/>
    <property type="evidence" value="ECO:0007669"/>
    <property type="project" value="TreeGrafter"/>
</dbReference>
<dbReference type="CDD" id="cd16541">
    <property type="entry name" value="RING-HC_RNF123"/>
    <property type="match status" value="1"/>
</dbReference>